<organism evidence="2">
    <name type="scientific">uncultured Gemmatimonadota bacterium</name>
    <dbReference type="NCBI Taxonomy" id="203437"/>
    <lineage>
        <taxon>Bacteria</taxon>
        <taxon>Pseudomonadati</taxon>
        <taxon>Gemmatimonadota</taxon>
        <taxon>environmental samples</taxon>
    </lineage>
</organism>
<dbReference type="AlphaFoldDB" id="A0A6J4LCA2"/>
<sequence>MMLPSGVPSRAPWRSARAFSASTSSFSRSGVAAYTYTMACTVSFGPPHAHFSGADGPLSPSTRCLCSVIIPSVNSWAKVRISSSFSPSAFSPSAVKPTFSATPSKATVSLFLSPAVTAPATSPTQRRAAAASAGRYTGR</sequence>
<gene>
    <name evidence="2" type="ORF">AVDCRST_MAG89-1986</name>
</gene>
<evidence type="ECO:0000256" key="1">
    <source>
        <dbReference type="SAM" id="MobiDB-lite"/>
    </source>
</evidence>
<accession>A0A6J4LCA2</accession>
<feature type="region of interest" description="Disordered" evidence="1">
    <location>
        <begin position="119"/>
        <end position="139"/>
    </location>
</feature>
<dbReference type="EMBL" id="CADCTV010000422">
    <property type="protein sequence ID" value="CAA9327912.1"/>
    <property type="molecule type" value="Genomic_DNA"/>
</dbReference>
<evidence type="ECO:0000313" key="2">
    <source>
        <dbReference type="EMBL" id="CAA9327912.1"/>
    </source>
</evidence>
<reference evidence="2" key="1">
    <citation type="submission" date="2020-02" db="EMBL/GenBank/DDBJ databases">
        <authorList>
            <person name="Meier V. D."/>
        </authorList>
    </citation>
    <scope>NUCLEOTIDE SEQUENCE</scope>
    <source>
        <strain evidence="2">AVDCRST_MAG89</strain>
    </source>
</reference>
<proteinExistence type="predicted"/>
<protein>
    <submittedName>
        <fullName evidence="2">Uncharacterized protein</fullName>
    </submittedName>
</protein>
<name>A0A6J4LCA2_9BACT</name>